<keyword evidence="10" id="KW-1185">Reference proteome</keyword>
<dbReference type="GO" id="GO:0005886">
    <property type="term" value="C:plasma membrane"/>
    <property type="evidence" value="ECO:0007669"/>
    <property type="project" value="UniProtKB-SubCell"/>
</dbReference>
<dbReference type="GO" id="GO:0030246">
    <property type="term" value="F:carbohydrate binding"/>
    <property type="evidence" value="ECO:0007669"/>
    <property type="project" value="UniProtKB-KW"/>
</dbReference>
<dbReference type="OrthoDB" id="8950604at2759"/>
<protein>
    <recommendedName>
        <fullName evidence="8">C-type lectin domain-containing protein</fullName>
    </recommendedName>
</protein>
<evidence type="ECO:0000256" key="4">
    <source>
        <dbReference type="ARBA" id="ARBA00022968"/>
    </source>
</evidence>
<dbReference type="OMA" id="EESRIFC"/>
<evidence type="ECO:0000256" key="3">
    <source>
        <dbReference type="ARBA" id="ARBA00022734"/>
    </source>
</evidence>
<keyword evidence="4" id="KW-0735">Signal-anchor</keyword>
<dbReference type="InterPro" id="IPR016187">
    <property type="entry name" value="CTDL_fold"/>
</dbReference>
<dbReference type="GO" id="GO:0045954">
    <property type="term" value="P:positive regulation of natural killer cell mediated cytotoxicity"/>
    <property type="evidence" value="ECO:0007669"/>
    <property type="project" value="TreeGrafter"/>
</dbReference>
<dbReference type="GeneID" id="105816671"/>
<keyword evidence="7" id="KW-0675">Receptor</keyword>
<accession>A0A2K6ES60</accession>
<dbReference type="RefSeq" id="XP_012507612.1">
    <property type="nucleotide sequence ID" value="XM_012652158.1"/>
</dbReference>
<dbReference type="Gene3D" id="3.10.100.10">
    <property type="entry name" value="Mannose-Binding Protein A, subunit A"/>
    <property type="match status" value="1"/>
</dbReference>
<dbReference type="PANTHER" id="PTHR22800:SF252">
    <property type="entry name" value="NATURAL KILLER CELLS ANTIGEN CD94"/>
    <property type="match status" value="1"/>
</dbReference>
<evidence type="ECO:0000256" key="6">
    <source>
        <dbReference type="ARBA" id="ARBA00023136"/>
    </source>
</evidence>
<keyword evidence="6" id="KW-0472">Membrane</keyword>
<evidence type="ECO:0000259" key="8">
    <source>
        <dbReference type="PROSITE" id="PS50041"/>
    </source>
</evidence>
<keyword evidence="3" id="KW-0430">Lectin</keyword>
<dbReference type="PROSITE" id="PS50041">
    <property type="entry name" value="C_TYPE_LECTIN_2"/>
    <property type="match status" value="1"/>
</dbReference>
<evidence type="ECO:0000256" key="2">
    <source>
        <dbReference type="ARBA" id="ARBA00022692"/>
    </source>
</evidence>
<dbReference type="Pfam" id="PF00059">
    <property type="entry name" value="Lectin_C"/>
    <property type="match status" value="1"/>
</dbReference>
<dbReference type="Ensembl" id="ENSPCOT00000014760.1">
    <property type="protein sequence ID" value="ENSPCOP00000004556.1"/>
    <property type="gene ID" value="ENSPCOG00000012917.1"/>
</dbReference>
<reference evidence="9" key="1">
    <citation type="submission" date="2025-08" db="UniProtKB">
        <authorList>
            <consortium name="Ensembl"/>
        </authorList>
    </citation>
    <scope>IDENTIFICATION</scope>
</reference>
<dbReference type="AlphaFoldDB" id="A0A2K6ES60"/>
<evidence type="ECO:0000256" key="5">
    <source>
        <dbReference type="ARBA" id="ARBA00022989"/>
    </source>
</evidence>
<dbReference type="GO" id="GO:0002223">
    <property type="term" value="P:stimulatory C-type lectin receptor signaling pathway"/>
    <property type="evidence" value="ECO:0007669"/>
    <property type="project" value="TreeGrafter"/>
</dbReference>
<dbReference type="GeneTree" id="ENSGT00940000160107"/>
<evidence type="ECO:0000313" key="9">
    <source>
        <dbReference type="Ensembl" id="ENSPCOP00000004556.1"/>
    </source>
</evidence>
<name>A0A2K6ES60_PROCO</name>
<evidence type="ECO:0000256" key="7">
    <source>
        <dbReference type="ARBA" id="ARBA00023170"/>
    </source>
</evidence>
<dbReference type="STRING" id="379532.ENSPCOP00000004556"/>
<evidence type="ECO:0000256" key="1">
    <source>
        <dbReference type="ARBA" id="ARBA00004401"/>
    </source>
</evidence>
<comment type="subcellular location">
    <subcellularLocation>
        <location evidence="1">Cell membrane</location>
        <topology evidence="1">Single-pass type II membrane protein</topology>
    </subcellularLocation>
</comment>
<sequence>MFVSDSKQGFMHSSQQYYWIGLSYNEESGDWRWENGSAFSWDLFSSLETPDPKKCIVYEPMNGAMDELCERENRYICKQQLI</sequence>
<dbReference type="Proteomes" id="UP000233160">
    <property type="component" value="Unassembled WGS sequence"/>
</dbReference>
<keyword evidence="5" id="KW-1133">Transmembrane helix</keyword>
<proteinExistence type="predicted"/>
<organism evidence="9 10">
    <name type="scientific">Propithecus coquereli</name>
    <name type="common">Coquerel's sifaka</name>
    <name type="synonym">Propithecus verreauxi coquereli</name>
    <dbReference type="NCBI Taxonomy" id="379532"/>
    <lineage>
        <taxon>Eukaryota</taxon>
        <taxon>Metazoa</taxon>
        <taxon>Chordata</taxon>
        <taxon>Craniata</taxon>
        <taxon>Vertebrata</taxon>
        <taxon>Euteleostomi</taxon>
        <taxon>Mammalia</taxon>
        <taxon>Eutheria</taxon>
        <taxon>Euarchontoglires</taxon>
        <taxon>Primates</taxon>
        <taxon>Strepsirrhini</taxon>
        <taxon>Lemuriformes</taxon>
        <taxon>Indriidae</taxon>
        <taxon>Propithecus</taxon>
    </lineage>
</organism>
<evidence type="ECO:0000313" key="10">
    <source>
        <dbReference type="Proteomes" id="UP000233160"/>
    </source>
</evidence>
<feature type="domain" description="C-type lectin" evidence="8">
    <location>
        <begin position="1"/>
        <end position="78"/>
    </location>
</feature>
<dbReference type="InterPro" id="IPR050919">
    <property type="entry name" value="NKG2/CD94_NK_receptors"/>
</dbReference>
<dbReference type="InterPro" id="IPR001304">
    <property type="entry name" value="C-type_lectin-like"/>
</dbReference>
<dbReference type="PANTHER" id="PTHR22800">
    <property type="entry name" value="C-TYPE LECTIN PROTEINS"/>
    <property type="match status" value="1"/>
</dbReference>
<reference evidence="9" key="2">
    <citation type="submission" date="2025-09" db="UniProtKB">
        <authorList>
            <consortium name="Ensembl"/>
        </authorList>
    </citation>
    <scope>IDENTIFICATION</scope>
</reference>
<dbReference type="SUPFAM" id="SSF56436">
    <property type="entry name" value="C-type lectin-like"/>
    <property type="match status" value="1"/>
</dbReference>
<dbReference type="InterPro" id="IPR016186">
    <property type="entry name" value="C-type_lectin-like/link_sf"/>
</dbReference>
<dbReference type="KEGG" id="pcoq:105816671"/>
<keyword evidence="2" id="KW-0812">Transmembrane</keyword>